<dbReference type="SUPFAM" id="SSF52540">
    <property type="entry name" value="P-loop containing nucleoside triphosphate hydrolases"/>
    <property type="match status" value="1"/>
</dbReference>
<protein>
    <recommendedName>
        <fullName evidence="4">Serine protease</fullName>
    </recommendedName>
</protein>
<evidence type="ECO:0000313" key="2">
    <source>
        <dbReference type="EMBL" id="OJA43201.1"/>
    </source>
</evidence>
<evidence type="ECO:0008006" key="4">
    <source>
        <dbReference type="Google" id="ProtNLM"/>
    </source>
</evidence>
<dbReference type="InterPro" id="IPR027417">
    <property type="entry name" value="P-loop_NTPase"/>
</dbReference>
<dbReference type="EMBL" id="MEAU01000041">
    <property type="protein sequence ID" value="OJA43201.1"/>
    <property type="molecule type" value="Genomic_DNA"/>
</dbReference>
<dbReference type="NCBIfam" id="NF041810">
    <property type="entry name" value="Avs1b"/>
    <property type="match status" value="1"/>
</dbReference>
<reference evidence="3" key="1">
    <citation type="submission" date="2016-08" db="EMBL/GenBank/DDBJ databases">
        <title>Population biology and virulence potential of Burkholderia ubonensis.</title>
        <authorList>
            <person name="Price E.P."/>
            <person name="Currie B.J."/>
            <person name="Wagner D.M."/>
        </authorList>
    </citation>
    <scope>NUCLEOTIDE SEQUENCE [LARGE SCALE GENOMIC DNA]</scope>
    <source>
        <strain evidence="3">MSMB0103</strain>
    </source>
</reference>
<sequence length="1936" mass="211443">MTEEEVKLATCQVLGAGEVGTGWLISADHVLTAYHCLGEAAAQGVSVEVSFGVGQSASKQRAVLEAFDTDLDVCLLKLQEPSTFAPVSLKVSAPQPGERWLSFGYPVSKLHIGQVLQGTVQQALNELANGVDLDLSVSPETVLTDYRGMSGAALMTAGGCQGMLRVSVDNALGAVSTEALREFLAKNGLLPEDEASQGDASPFASRLAFDELFESTVVTAGGGYLFLDGAHGIGKSTYCRGFKPESANVEVLGVYAFSGRSRGSTPALQAQPEVFVDWLTSLLSTRATGKPARLMQLTYAQLIQTTHQALQALARRCSSDGKVGILFIDGINEAAAVGGDALQRFIGLLPPSIPPGLQVVVVGAGLDAIAGKLGPLLHGAERLTLPTLDEDIQYRLCASSLDAEKVTPALVSALCERAKGHPLYLRYLVDLVNGGASEGDLESLPPFSGSIEDYYESIWAQLLAETDVINLLSIVARLRWGIPTTDLMAMLTPSESAAFVPTINRIRHLLSAPDTTEIYHSSFSDFVVHKTSTQSKWVQGRLADFCLLPGSGDYGTLNRVFHGLLADAQKQLGAIGECQQQWVDQSVLLGAEPDVLLGDIEDSLEAATRLGTATDIVRLLLLSQRLKFRYDTLFAQSAGLAAEALIALGKTEQALRHILRYGHLIVDPSDAFAIARRLIEAGHQNEALEIIQKVDYLLLPILTRDGVKVGEYFNAAAVKLQGYGLASHAGADPSTIGFLNYVVRLVKDPQNNISQEHGQKLLSDLIGNMLGNILCVAHSYKPLSQLPIPPDTPNKDQALSLISVLAYAHIHARNYSTRLPRDKVEMLLADIGNKIDDSLTVDEKEFGVVDLLIETGAQASLIETYSNGMAWDATTLPLFTENRSLADEKAFVEAYARLRAANFLGRNQTRPMPEAPEHYNWEECLEILAQAVAWADAKVRHARATSDLAALASAKKYLNDEVLPFFRLELASRILWTGAYFIPENILPLLYGHLADLYLDCLPDEVAELLDVIQESFDGQLGLYNEGFRRALAAVIGTLVNAGISGDTADKVFALLLRWRDYVRDNVQNRHELIPELLSMVPLFSRMESAEESLRTYHFVLAASMGPGWYKEDQFAVMSRVLEALPADAEIAPAVLAQIAAYLEHASGEMTFQRYVRSDKGTFIGELSRRGMYADAVRYFQHQAHGTIEEMRQQASDGGLDRVAPLVGMRYPGGALEEQASLLRLLEHAGAHANWRVRWALLEVYQHGDERYLRDWGPAYATIIQEISHSAADLAWAVQRIGRIAHAMNAERAWMLLHSLTGALPASLCEAFSEMLQQFRESFTPSQFDRLTGRFGVRNEVIVDGSPNPDGPEAAEAADTDEEGVEDRLVMPGTFGNRTSVREADRALDEARKHIKRRNTSAAVERSISALRALQGGGWSIWTKGHSGNLADSIIRENVQSADELARLYGPLALNEQHAQRWTAAYHLIDLIGPKLDASQRTQLLSVATDHVREMVGSAPSEAFSYIGATKPVSASEALLELLLWALDHPSWEQRDTAAAMVLWLLRSDDAWMERLAPLAFSMDSGSRADVAAGALDVLSRESPTRLWERVVRFIDVNEMVRTCVHAGRFATLLRIADRASNKGVASATEAVKILRAKSIAHPSPEDPAKSHLHADHVPPSLTASWRELTSLGILNDTALQRAASILQDLCGPYALSDVHQLDSLAARRHGEWAGVVPDRWAARVRFALNVALFAPASIEQLAKIEAALRIYNPESLVEPPDGRQLVSGLIDAMESGKETRFLPSSGDLVFLDVQCYLERRRQVIKVDLTSHLLPPGQREPQSGQLGTFKPTELPRPGPSDQLSVCGRVKPGLAHFGALTPAIANPHFLDLLRAPPSAMVRYHWRDGSTVRTQGVSRRHEVSMLAICREALALPAGWRMQWILRINGQVRAVLHKA</sequence>
<organism evidence="2 3">
    <name type="scientific">Burkholderia ubonensis</name>
    <dbReference type="NCBI Taxonomy" id="101571"/>
    <lineage>
        <taxon>Bacteria</taxon>
        <taxon>Pseudomonadati</taxon>
        <taxon>Pseudomonadota</taxon>
        <taxon>Betaproteobacteria</taxon>
        <taxon>Burkholderiales</taxon>
        <taxon>Burkholderiaceae</taxon>
        <taxon>Burkholderia</taxon>
        <taxon>Burkholderia cepacia complex</taxon>
    </lineage>
</organism>
<evidence type="ECO:0000313" key="3">
    <source>
        <dbReference type="Proteomes" id="UP000183667"/>
    </source>
</evidence>
<dbReference type="Pfam" id="PF13365">
    <property type="entry name" value="Trypsin_2"/>
    <property type="match status" value="1"/>
</dbReference>
<name>A0ABD6PYC3_9BURK</name>
<dbReference type="RefSeq" id="WP_059866732.1">
    <property type="nucleotide sequence ID" value="NZ_LPAY01000037.1"/>
</dbReference>
<gene>
    <name evidence="2" type="ORF">BGV66_24940</name>
</gene>
<evidence type="ECO:0000256" key="1">
    <source>
        <dbReference type="SAM" id="MobiDB-lite"/>
    </source>
</evidence>
<feature type="region of interest" description="Disordered" evidence="1">
    <location>
        <begin position="1815"/>
        <end position="1840"/>
    </location>
</feature>
<proteinExistence type="predicted"/>
<feature type="region of interest" description="Disordered" evidence="1">
    <location>
        <begin position="1345"/>
        <end position="1364"/>
    </location>
</feature>
<accession>A0ABD6PYC3</accession>
<comment type="caution">
    <text evidence="2">The sequence shown here is derived from an EMBL/GenBank/DDBJ whole genome shotgun (WGS) entry which is preliminary data.</text>
</comment>
<dbReference type="SUPFAM" id="SSF50494">
    <property type="entry name" value="Trypsin-like serine proteases"/>
    <property type="match status" value="1"/>
</dbReference>
<dbReference type="Gene3D" id="2.40.10.120">
    <property type="match status" value="1"/>
</dbReference>
<dbReference type="Proteomes" id="UP000183667">
    <property type="component" value="Unassembled WGS sequence"/>
</dbReference>
<dbReference type="InterPro" id="IPR009003">
    <property type="entry name" value="Peptidase_S1_PA"/>
</dbReference>